<keyword evidence="8" id="KW-1185">Reference proteome</keyword>
<feature type="transmembrane region" description="Helical" evidence="5">
    <location>
        <begin position="53"/>
        <end position="71"/>
    </location>
</feature>
<feature type="transmembrane region" description="Helical" evidence="5">
    <location>
        <begin position="255"/>
        <end position="274"/>
    </location>
</feature>
<feature type="transmembrane region" description="Helical" evidence="5">
    <location>
        <begin position="369"/>
        <end position="389"/>
    </location>
</feature>
<feature type="transmembrane region" description="Helical" evidence="5">
    <location>
        <begin position="137"/>
        <end position="159"/>
    </location>
</feature>
<gene>
    <name evidence="7" type="ORF">GCM10007913_18830</name>
</gene>
<feature type="transmembrane region" description="Helical" evidence="5">
    <location>
        <begin position="78"/>
        <end position="97"/>
    </location>
</feature>
<feature type="transmembrane region" description="Helical" evidence="5">
    <location>
        <begin position="339"/>
        <end position="357"/>
    </location>
</feature>
<keyword evidence="4 5" id="KW-0472">Membrane</keyword>
<name>A0ABQ5UER6_9HYPH</name>
<reference evidence="7" key="1">
    <citation type="journal article" date="2014" name="Int. J. Syst. Evol. Microbiol.">
        <title>Complete genome of a new Firmicutes species belonging to the dominant human colonic microbiota ('Ruminococcus bicirculans') reveals two chromosomes and a selective capacity to utilize plant glucans.</title>
        <authorList>
            <consortium name="NISC Comparative Sequencing Program"/>
            <person name="Wegmann U."/>
            <person name="Louis P."/>
            <person name="Goesmann A."/>
            <person name="Henrissat B."/>
            <person name="Duncan S.H."/>
            <person name="Flint H.J."/>
        </authorList>
    </citation>
    <scope>NUCLEOTIDE SEQUENCE</scope>
    <source>
        <strain evidence="7">NBRC 103855</strain>
    </source>
</reference>
<comment type="subcellular location">
    <subcellularLocation>
        <location evidence="1">Membrane</location>
        <topology evidence="1">Multi-pass membrane protein</topology>
    </subcellularLocation>
</comment>
<evidence type="ECO:0000256" key="1">
    <source>
        <dbReference type="ARBA" id="ARBA00004141"/>
    </source>
</evidence>
<evidence type="ECO:0000256" key="2">
    <source>
        <dbReference type="ARBA" id="ARBA00022692"/>
    </source>
</evidence>
<feature type="transmembrane region" description="Helical" evidence="5">
    <location>
        <begin position="179"/>
        <end position="197"/>
    </location>
</feature>
<evidence type="ECO:0000256" key="5">
    <source>
        <dbReference type="SAM" id="Phobius"/>
    </source>
</evidence>
<keyword evidence="3 5" id="KW-1133">Transmembrane helix</keyword>
<dbReference type="Proteomes" id="UP001161406">
    <property type="component" value="Unassembled WGS sequence"/>
</dbReference>
<comment type="caution">
    <text evidence="7">The sequence shown here is derived from an EMBL/GenBank/DDBJ whole genome shotgun (WGS) entry which is preliminary data.</text>
</comment>
<feature type="transmembrane region" description="Helical" evidence="5">
    <location>
        <begin position="103"/>
        <end position="125"/>
    </location>
</feature>
<dbReference type="Pfam" id="PF04932">
    <property type="entry name" value="Wzy_C"/>
    <property type="match status" value="1"/>
</dbReference>
<dbReference type="EMBL" id="BSNG01000001">
    <property type="protein sequence ID" value="GLQ09951.1"/>
    <property type="molecule type" value="Genomic_DNA"/>
</dbReference>
<protein>
    <submittedName>
        <fullName evidence="7">Membrane protein</fullName>
    </submittedName>
</protein>
<proteinExistence type="predicted"/>
<sequence>MSSIGADNADLRAQSRGFALAVLRSKAGRLLDILVGFWIFSGGFVLFEPSPYELTFLAVLPVAIFAGMGLYRSTFGLFAILVGFTPFALIAVFQVRFTPLDEALIFTIVTIFLLLTSYFIANYLAEDTTRRTRLVMTAYTAAAVLVALVGALAYLGVIPGADLFVLYGRAKGTFKDPNVFGPFLVLPAMFALQRVLLLKGRAALIAGAIYTVLFVGVFASFSRAAWGHFALSSLMVLVLVFWLEGAARDKVRIMIMSLVGLVMLGVALGGLLSIPAVSSLFEQRAAGQAYDQGETGRFGRQGYAFDLALEHPWGIGPKEFRNLKIAEDPHNVYAAVLHVYGWGGGFFYYMLVILTLWRGFSALARPSPYRLIMIPLISTFTMLAGESAIIDSDHWRHYFLIAGMIWGISTAIRNSPRTKAPREQMVI</sequence>
<dbReference type="RefSeq" id="WP_284390145.1">
    <property type="nucleotide sequence ID" value="NZ_BSNG01000001.1"/>
</dbReference>
<evidence type="ECO:0000256" key="3">
    <source>
        <dbReference type="ARBA" id="ARBA00022989"/>
    </source>
</evidence>
<evidence type="ECO:0000313" key="8">
    <source>
        <dbReference type="Proteomes" id="UP001161406"/>
    </source>
</evidence>
<dbReference type="PANTHER" id="PTHR37422">
    <property type="entry name" value="TEICHURONIC ACID BIOSYNTHESIS PROTEIN TUAE"/>
    <property type="match status" value="1"/>
</dbReference>
<keyword evidence="2 5" id="KW-0812">Transmembrane</keyword>
<evidence type="ECO:0000259" key="6">
    <source>
        <dbReference type="Pfam" id="PF04932"/>
    </source>
</evidence>
<dbReference type="PANTHER" id="PTHR37422:SF21">
    <property type="entry name" value="EXOQ-LIKE PROTEIN"/>
    <property type="match status" value="1"/>
</dbReference>
<feature type="transmembrane region" description="Helical" evidence="5">
    <location>
        <begin position="30"/>
        <end position="47"/>
    </location>
</feature>
<evidence type="ECO:0000256" key="4">
    <source>
        <dbReference type="ARBA" id="ARBA00023136"/>
    </source>
</evidence>
<feature type="domain" description="O-antigen ligase-related" evidence="6">
    <location>
        <begin position="212"/>
        <end position="348"/>
    </location>
</feature>
<dbReference type="InterPro" id="IPR007016">
    <property type="entry name" value="O-antigen_ligase-rel_domated"/>
</dbReference>
<accession>A0ABQ5UER6</accession>
<dbReference type="InterPro" id="IPR051533">
    <property type="entry name" value="WaaL-like"/>
</dbReference>
<feature type="transmembrane region" description="Helical" evidence="5">
    <location>
        <begin position="395"/>
        <end position="412"/>
    </location>
</feature>
<organism evidence="7 8">
    <name type="scientific">Devosia yakushimensis</name>
    <dbReference type="NCBI Taxonomy" id="470028"/>
    <lineage>
        <taxon>Bacteria</taxon>
        <taxon>Pseudomonadati</taxon>
        <taxon>Pseudomonadota</taxon>
        <taxon>Alphaproteobacteria</taxon>
        <taxon>Hyphomicrobiales</taxon>
        <taxon>Devosiaceae</taxon>
        <taxon>Devosia</taxon>
    </lineage>
</organism>
<reference evidence="7" key="2">
    <citation type="submission" date="2023-01" db="EMBL/GenBank/DDBJ databases">
        <title>Draft genome sequence of Devosia yakushimensis strain NBRC 103855.</title>
        <authorList>
            <person name="Sun Q."/>
            <person name="Mori K."/>
        </authorList>
    </citation>
    <scope>NUCLEOTIDE SEQUENCE</scope>
    <source>
        <strain evidence="7">NBRC 103855</strain>
    </source>
</reference>
<feature type="transmembrane region" description="Helical" evidence="5">
    <location>
        <begin position="202"/>
        <end position="219"/>
    </location>
</feature>
<evidence type="ECO:0000313" key="7">
    <source>
        <dbReference type="EMBL" id="GLQ09951.1"/>
    </source>
</evidence>
<feature type="transmembrane region" description="Helical" evidence="5">
    <location>
        <begin position="225"/>
        <end position="243"/>
    </location>
</feature>